<gene>
    <name evidence="6" type="ORF">SAMN06296020_11720</name>
</gene>
<dbReference type="GO" id="GO:0046917">
    <property type="term" value="F:triphosphoribosyl-dephospho-CoA synthase activity"/>
    <property type="evidence" value="ECO:0007669"/>
    <property type="project" value="UniProtKB-EC"/>
</dbReference>
<dbReference type="Proteomes" id="UP001158066">
    <property type="component" value="Unassembled WGS sequence"/>
</dbReference>
<comment type="catalytic activity">
    <reaction evidence="1">
        <text>3'-dephospho-CoA + ATP = 2'-(5''-triphospho-alpha-D-ribosyl)-3'-dephospho-CoA + adenine</text>
        <dbReference type="Rhea" id="RHEA:15117"/>
        <dbReference type="ChEBI" id="CHEBI:16708"/>
        <dbReference type="ChEBI" id="CHEBI:30616"/>
        <dbReference type="ChEBI" id="CHEBI:57328"/>
        <dbReference type="ChEBI" id="CHEBI:61378"/>
        <dbReference type="EC" id="2.4.2.52"/>
    </reaction>
</comment>
<protein>
    <recommendedName>
        <fullName evidence="2">triphosphoribosyl-dephospho-CoA synthase</fullName>
        <ecNumber evidence="2">2.4.2.52</ecNumber>
    </recommendedName>
</protein>
<reference evidence="6" key="1">
    <citation type="submission" date="2017-05" db="EMBL/GenBank/DDBJ databases">
        <authorList>
            <person name="Varghese N."/>
            <person name="Submissions S."/>
        </authorList>
    </citation>
    <scope>NUCLEOTIDE SEQUENCE</scope>
    <source>
        <strain evidence="6">Su22</strain>
    </source>
</reference>
<accession>A0AA46AK92</accession>
<dbReference type="Pfam" id="PF01874">
    <property type="entry name" value="CitG"/>
    <property type="match status" value="1"/>
</dbReference>
<sequence>MDNLTAPINQCEPAEIIGRSLLSGILLEVACHPSPGLVSPFSMGAHEDMNHYSFMLSTAAIAAYIQACTRVGYQEPPGENLLLKLRPLGLQAEKAMLEATGGVNTHKGMIFLGGITAAAAGVAMQKDHESAFENTPYVKATAVCREIKEMCRGLVQRELENAPLPKKETLTQGEYWYRQAGITGVRGEVEAGLPAVRQTGLPVFSEALRLFSLKTAMVHTLLHLMTVVEDTTVLARAGLEGLNLVKSTASEVIGLGGIQTERGQQAMERVSRFFETRRISPGGSADLLAMTIALWIMENGPIPKEKMVPDRHQR</sequence>
<dbReference type="Gene3D" id="1.10.4200.10">
    <property type="entry name" value="Triphosphoribosyl-dephospho-CoA protein"/>
    <property type="match status" value="1"/>
</dbReference>
<evidence type="ECO:0000256" key="4">
    <source>
        <dbReference type="ARBA" id="ARBA00022741"/>
    </source>
</evidence>
<name>A0AA46AK92_9CLOT</name>
<dbReference type="RefSeq" id="WP_283410514.1">
    <property type="nucleotide sequence ID" value="NZ_FXUF01000017.1"/>
</dbReference>
<evidence type="ECO:0000256" key="3">
    <source>
        <dbReference type="ARBA" id="ARBA00022679"/>
    </source>
</evidence>
<dbReference type="InterPro" id="IPR002736">
    <property type="entry name" value="CitG"/>
</dbReference>
<evidence type="ECO:0000256" key="5">
    <source>
        <dbReference type="ARBA" id="ARBA00022840"/>
    </source>
</evidence>
<keyword evidence="3" id="KW-0808">Transferase</keyword>
<evidence type="ECO:0000256" key="1">
    <source>
        <dbReference type="ARBA" id="ARBA00001210"/>
    </source>
</evidence>
<dbReference type="GO" id="GO:0005524">
    <property type="term" value="F:ATP binding"/>
    <property type="evidence" value="ECO:0007669"/>
    <property type="project" value="UniProtKB-KW"/>
</dbReference>
<evidence type="ECO:0000256" key="2">
    <source>
        <dbReference type="ARBA" id="ARBA00012074"/>
    </source>
</evidence>
<dbReference type="AlphaFoldDB" id="A0AA46AK92"/>
<proteinExistence type="predicted"/>
<dbReference type="EC" id="2.4.2.52" evidence="2"/>
<keyword evidence="4" id="KW-0547">Nucleotide-binding</keyword>
<keyword evidence="5" id="KW-0067">ATP-binding</keyword>
<dbReference type="PANTHER" id="PTHR30201">
    <property type="entry name" value="TRIPHOSPHORIBOSYL-DEPHOSPHO-COA SYNTHASE"/>
    <property type="match status" value="1"/>
</dbReference>
<dbReference type="PANTHER" id="PTHR30201:SF2">
    <property type="entry name" value="2-(5''-TRIPHOSPHORIBOSYL)-3'-DEPHOSPHOCOENZYME-A SYNTHASE"/>
    <property type="match status" value="1"/>
</dbReference>
<evidence type="ECO:0000313" key="6">
    <source>
        <dbReference type="EMBL" id="SMP68557.1"/>
    </source>
</evidence>
<keyword evidence="7" id="KW-1185">Reference proteome</keyword>
<evidence type="ECO:0000313" key="7">
    <source>
        <dbReference type="Proteomes" id="UP001158066"/>
    </source>
</evidence>
<organism evidence="6 7">
    <name type="scientific">Anoxynatronum buryatiense</name>
    <dbReference type="NCBI Taxonomy" id="489973"/>
    <lineage>
        <taxon>Bacteria</taxon>
        <taxon>Bacillati</taxon>
        <taxon>Bacillota</taxon>
        <taxon>Clostridia</taxon>
        <taxon>Eubacteriales</taxon>
        <taxon>Clostridiaceae</taxon>
        <taxon>Anoxynatronum</taxon>
    </lineage>
</organism>
<dbReference type="GO" id="GO:0051191">
    <property type="term" value="P:prosthetic group biosynthetic process"/>
    <property type="evidence" value="ECO:0007669"/>
    <property type="project" value="TreeGrafter"/>
</dbReference>
<comment type="caution">
    <text evidence="6">The sequence shown here is derived from an EMBL/GenBank/DDBJ whole genome shotgun (WGS) entry which is preliminary data.</text>
</comment>
<dbReference type="EMBL" id="FXUF01000017">
    <property type="protein sequence ID" value="SMP68557.1"/>
    <property type="molecule type" value="Genomic_DNA"/>
</dbReference>